<evidence type="ECO:0000256" key="1">
    <source>
        <dbReference type="SAM" id="Phobius"/>
    </source>
</evidence>
<evidence type="ECO:0000313" key="5">
    <source>
        <dbReference type="Proteomes" id="UP000251937"/>
    </source>
</evidence>
<dbReference type="Proteomes" id="UP000251937">
    <property type="component" value="Unassembled WGS sequence"/>
</dbReference>
<keyword evidence="1" id="KW-0472">Membrane</keyword>
<feature type="transmembrane region" description="Helical" evidence="1">
    <location>
        <begin position="176"/>
        <end position="197"/>
    </location>
</feature>
<keyword evidence="4" id="KW-1185">Reference proteome</keyword>
<evidence type="ECO:0000313" key="4">
    <source>
        <dbReference type="Proteomes" id="UP000190669"/>
    </source>
</evidence>
<feature type="transmembrane region" description="Helical" evidence="1">
    <location>
        <begin position="41"/>
        <end position="61"/>
    </location>
</feature>
<accession>A0AAX2IP65</accession>
<protein>
    <submittedName>
        <fullName evidence="3">Uncharacterized protein</fullName>
    </submittedName>
</protein>
<reference evidence="2 4" key="1">
    <citation type="submission" date="2017-02" db="EMBL/GenBank/DDBJ databases">
        <authorList>
            <person name="Varghese N."/>
            <person name="Submissions S."/>
        </authorList>
    </citation>
    <scope>NUCLEOTIDE SEQUENCE [LARGE SCALE GENOMIC DNA]</scope>
    <source>
        <strain evidence="2 4">DSM 16775</strain>
    </source>
</reference>
<dbReference type="EMBL" id="FUZE01000026">
    <property type="protein sequence ID" value="SKC06959.1"/>
    <property type="molecule type" value="Genomic_DNA"/>
</dbReference>
<evidence type="ECO:0000313" key="2">
    <source>
        <dbReference type="EMBL" id="SKC06959.1"/>
    </source>
</evidence>
<feature type="transmembrane region" description="Helical" evidence="1">
    <location>
        <begin position="12"/>
        <end position="34"/>
    </location>
</feature>
<organism evidence="3 5">
    <name type="scientific">Chryseobacterium balustinum</name>
    <dbReference type="NCBI Taxonomy" id="246"/>
    <lineage>
        <taxon>Bacteria</taxon>
        <taxon>Pseudomonadati</taxon>
        <taxon>Bacteroidota</taxon>
        <taxon>Flavobacteriia</taxon>
        <taxon>Flavobacteriales</taxon>
        <taxon>Weeksellaceae</taxon>
        <taxon>Chryseobacterium group</taxon>
        <taxon>Chryseobacterium</taxon>
    </lineage>
</organism>
<sequence length="296" mass="34074">MEYIKSKFSGNSLFWGVFLLVFSILDLFFIFKILKKNIFKFGDALALLVLVCVFLFLINYLKHIKILILKGRELKYYSILRPFGKNIELNSTVRKIILTETGSIGSYRVIYLVNNRNEIFFKLMELHYKNFNNILDALKLETIKFSPSPAQYFKLLFFESVDLNSGSSGSNNSNKIINVVLKLFKTIVLIGLSLLLIHKVEKTLCQFIEDSKVFFLKMVEVPVQVFGWVEELEEIKGQFLDKVVKVFYLVVSVFTKLPEDADIDLIGTISEGNIEEYHASPVEESAQHQPHSLIGF</sequence>
<dbReference type="EMBL" id="UAVR01000017">
    <property type="protein sequence ID" value="SQA91821.1"/>
    <property type="molecule type" value="Genomic_DNA"/>
</dbReference>
<dbReference type="Proteomes" id="UP000190669">
    <property type="component" value="Unassembled WGS sequence"/>
</dbReference>
<evidence type="ECO:0000313" key="3">
    <source>
        <dbReference type="EMBL" id="SQA91821.1"/>
    </source>
</evidence>
<proteinExistence type="predicted"/>
<keyword evidence="1" id="KW-0812">Transmembrane</keyword>
<reference evidence="3 5" key="2">
    <citation type="submission" date="2018-06" db="EMBL/GenBank/DDBJ databases">
        <authorList>
            <consortium name="Pathogen Informatics"/>
            <person name="Doyle S."/>
        </authorList>
    </citation>
    <scope>NUCLEOTIDE SEQUENCE [LARGE SCALE GENOMIC DNA]</scope>
    <source>
        <strain evidence="3 5">NCTC11212</strain>
    </source>
</reference>
<keyword evidence="1" id="KW-1133">Transmembrane helix</keyword>
<gene>
    <name evidence="3" type="ORF">NCTC11212_03458</name>
    <name evidence="2" type="ORF">SAMN05421800_12625</name>
</gene>
<name>A0AAX2IP65_9FLAO</name>
<dbReference type="AlphaFoldDB" id="A0AAX2IP65"/>
<comment type="caution">
    <text evidence="3">The sequence shown here is derived from an EMBL/GenBank/DDBJ whole genome shotgun (WGS) entry which is preliminary data.</text>
</comment>